<dbReference type="Proteomes" id="UP000028501">
    <property type="component" value="Chromosome"/>
</dbReference>
<organism evidence="1 2">
    <name type="scientific">Archaeoglobus fulgidus DSM 8774</name>
    <dbReference type="NCBI Taxonomy" id="1344584"/>
    <lineage>
        <taxon>Archaea</taxon>
        <taxon>Methanobacteriati</taxon>
        <taxon>Methanobacteriota</taxon>
        <taxon>Archaeoglobi</taxon>
        <taxon>Archaeoglobales</taxon>
        <taxon>Archaeoglobaceae</taxon>
        <taxon>Archaeoglobus</taxon>
    </lineage>
</organism>
<accession>A0A075WEC6</accession>
<evidence type="ECO:0000313" key="2">
    <source>
        <dbReference type="Proteomes" id="UP000028501"/>
    </source>
</evidence>
<evidence type="ECO:0008006" key="3">
    <source>
        <dbReference type="Google" id="ProtNLM"/>
    </source>
</evidence>
<proteinExistence type="predicted"/>
<evidence type="ECO:0000313" key="1">
    <source>
        <dbReference type="EMBL" id="AIG97489.1"/>
    </source>
</evidence>
<reference evidence="1 2" key="1">
    <citation type="submission" date="2013-07" db="EMBL/GenBank/DDBJ databases">
        <title>Genome of Archaeoglobus fulgidus.</title>
        <authorList>
            <person name="Fiebig A."/>
            <person name="Birkeland N.-K."/>
        </authorList>
    </citation>
    <scope>NUCLEOTIDE SEQUENCE [LARGE SCALE GENOMIC DNA]</scope>
    <source>
        <strain evidence="1 2">DSM 8774</strain>
    </source>
</reference>
<dbReference type="EMBL" id="CP006577">
    <property type="protein sequence ID" value="AIG97489.1"/>
    <property type="molecule type" value="Genomic_DNA"/>
</dbReference>
<dbReference type="HOGENOM" id="CLU_2662104_0_0_2"/>
<dbReference type="KEGG" id="afg:AFULGI_00006880"/>
<protein>
    <recommendedName>
        <fullName evidence="3">Nucleic acid-binding protein</fullName>
    </recommendedName>
</protein>
<sequence>MVVADTNLVIERVKKNESIEENITEVTIVEFPPVINYKKFHGKVLIIERGDVLLSIELQRRLRIVRKPRNHFQTF</sequence>
<dbReference type="AlphaFoldDB" id="A0A075WEC6"/>
<name>A0A075WEC6_ARCFL</name>
<gene>
    <name evidence="1" type="ORF">AFULGI_00006880</name>
</gene>